<sequence>MIGRVVWFALGAGVAIWGYSKVRESWRRASPEALGHRVAASASELGESARDFVDRARAAMVEREAELREALQGGERRDPLGLPESE</sequence>
<evidence type="ECO:0000313" key="1">
    <source>
        <dbReference type="EMBL" id="SDS70061.1"/>
    </source>
</evidence>
<proteinExistence type="predicted"/>
<protein>
    <submittedName>
        <fullName evidence="1">Uncharacterized protein</fullName>
    </submittedName>
</protein>
<dbReference type="STRING" id="546871.SAMN04488543_2224"/>
<dbReference type="AlphaFoldDB" id="A0A1H1UCN3"/>
<name>A0A1H1UCN3_9ACTN</name>
<dbReference type="EMBL" id="LT629749">
    <property type="protein sequence ID" value="SDS70061.1"/>
    <property type="molecule type" value="Genomic_DNA"/>
</dbReference>
<dbReference type="Proteomes" id="UP000199092">
    <property type="component" value="Chromosome I"/>
</dbReference>
<dbReference type="RefSeq" id="WP_091412928.1">
    <property type="nucleotide sequence ID" value="NZ_LT629749.1"/>
</dbReference>
<evidence type="ECO:0000313" key="2">
    <source>
        <dbReference type="Proteomes" id="UP000199092"/>
    </source>
</evidence>
<reference evidence="1 2" key="1">
    <citation type="submission" date="2016-10" db="EMBL/GenBank/DDBJ databases">
        <authorList>
            <person name="de Groot N.N."/>
        </authorList>
    </citation>
    <scope>NUCLEOTIDE SEQUENCE [LARGE SCALE GENOMIC DNA]</scope>
    <source>
        <strain evidence="1 2">DSM 21741</strain>
    </source>
</reference>
<dbReference type="OrthoDB" id="3538051at2"/>
<gene>
    <name evidence="1" type="ORF">SAMN04488543_2224</name>
</gene>
<keyword evidence="2" id="KW-1185">Reference proteome</keyword>
<accession>A0A1H1UCN3</accession>
<organism evidence="1 2">
    <name type="scientific">Friedmanniella luteola</name>
    <dbReference type="NCBI Taxonomy" id="546871"/>
    <lineage>
        <taxon>Bacteria</taxon>
        <taxon>Bacillati</taxon>
        <taxon>Actinomycetota</taxon>
        <taxon>Actinomycetes</taxon>
        <taxon>Propionibacteriales</taxon>
        <taxon>Nocardioidaceae</taxon>
        <taxon>Friedmanniella</taxon>
    </lineage>
</organism>